<proteinExistence type="predicted"/>
<dbReference type="RefSeq" id="XP_038811986.1">
    <property type="nucleotide sequence ID" value="XM_038951513.1"/>
</dbReference>
<gene>
    <name evidence="2" type="ORF">EAE98_003893</name>
</gene>
<sequence>MSSQLNRYWIPNFDINKRGEDGYLISTPGECLTDVSTIMYKRPSERTDRRYLYQVEGALGEAGSGSSQERVRQATKAASAPTSHNFKRLKAPFLKVPSAGS</sequence>
<keyword evidence="3" id="KW-1185">Reference proteome</keyword>
<comment type="caution">
    <text evidence="2">The sequence shown here is derived from an EMBL/GenBank/DDBJ whole genome shotgun (WGS) entry which is preliminary data.</text>
</comment>
<reference evidence="2 3" key="1">
    <citation type="journal article" date="2020" name="Genome Biol. Evol.">
        <title>Comparative genomics of Sclerotiniaceae.</title>
        <authorList>
            <person name="Valero Jimenez C.A."/>
            <person name="Steentjes M."/>
            <person name="Scholten O.E."/>
            <person name="Van Kan J.A.L."/>
        </authorList>
    </citation>
    <scope>NUCLEOTIDE SEQUENCE [LARGE SCALE GENOMIC DNA]</scope>
    <source>
        <strain evidence="2 3">B1</strain>
    </source>
</reference>
<evidence type="ECO:0000313" key="3">
    <source>
        <dbReference type="Proteomes" id="UP000783213"/>
    </source>
</evidence>
<protein>
    <submittedName>
        <fullName evidence="2">Uncharacterized protein</fullName>
    </submittedName>
</protein>
<organism evidence="2 3">
    <name type="scientific">Botrytis deweyae</name>
    <dbReference type="NCBI Taxonomy" id="2478750"/>
    <lineage>
        <taxon>Eukaryota</taxon>
        <taxon>Fungi</taxon>
        <taxon>Dikarya</taxon>
        <taxon>Ascomycota</taxon>
        <taxon>Pezizomycotina</taxon>
        <taxon>Leotiomycetes</taxon>
        <taxon>Helotiales</taxon>
        <taxon>Sclerotiniaceae</taxon>
        <taxon>Botrytis</taxon>
    </lineage>
</organism>
<accession>A0ABQ7IS73</accession>
<evidence type="ECO:0000256" key="1">
    <source>
        <dbReference type="SAM" id="MobiDB-lite"/>
    </source>
</evidence>
<feature type="region of interest" description="Disordered" evidence="1">
    <location>
        <begin position="62"/>
        <end position="101"/>
    </location>
</feature>
<evidence type="ECO:0000313" key="2">
    <source>
        <dbReference type="EMBL" id="KAF7932594.1"/>
    </source>
</evidence>
<dbReference type="GeneID" id="62230667"/>
<dbReference type="Proteomes" id="UP000783213">
    <property type="component" value="Unassembled WGS sequence"/>
</dbReference>
<name>A0ABQ7IS73_9HELO</name>
<dbReference type="EMBL" id="RCSX01000007">
    <property type="protein sequence ID" value="KAF7932594.1"/>
    <property type="molecule type" value="Genomic_DNA"/>
</dbReference>